<dbReference type="Gene3D" id="2.60.40.150">
    <property type="entry name" value="C2 domain"/>
    <property type="match status" value="1"/>
</dbReference>
<keyword evidence="4" id="KW-1185">Reference proteome</keyword>
<sequence length="966" mass="107847">MPRAGIKEAHPAGIWSDLSVDGPVIGTLVVILDKAKNLPNRKKIGKQDPYAVARLGKEAQRTDADVRGGQTPRWDKELRFPVRNSPDYKCLKITVFNDDKKTDLIGETTLKLDKILVKGGGTNDGWRGLKCKEKYAGEILVELTFWDDRFKGAPPSGKKRLEQALGGREKEREREKEVQRKVGGAREMAGSRDRTVKRRPLPSDPTRSSKEDVSQPVPVPEKRTRRWRHSHHPGYENSQPHNRHSYSEPQHSQYRNSVGSSRTIAIAPDPLPVATGIYDPYGDNHISGGDVFGGFEEDDDPHGQPPPPPPPTHRRHYDASPGHHSPNPPHPRQQTIHKRHKSQHQLKHYQSVPDWQYHQQQQRQQSHSPDPREREIHRSNSYDPRLPAQDQYGGSYPGPQTRHRGQDDYDEYAYSPNAVASTAHLRQELQLTYRDESPGLPCDPTPEGSFEGFGGEDDAPPPPPPPHGHSPAPMRFDEPNWGNHKPKTKEEEDLGLPSYELSTQLAHRRSHSNMNARALEAQRPSAGIEPSPTRNGMPIPPSLVPGIDPLVAEQMSGRIETERRLSFVDMSNGPLQIEGPPQSHSQVMQHRSSQNYHRPQVEEVQDVQLYQPQLLPEDQVVGRPVAVRKGQRSAPMVKPMPIHGERDDVVPAVGATASSVKRNSTLVMVAPDRKSLPPVEPLFEGLPFSPDSFDLINPGPNASLEAAINGPGPTYNTPREAEETARRWNAESKRGKLPSKMIVPGTNRVLDGTDVLPPESFAPEPEKRGGRSPRPPPPVPAEYRRHSTGRQRSPSPQPPRRGERLALTGPVPPPLPKKVSIRDPSPSPGRGEKERERAKLQKRLRNSQSMAILPSNSRNHGSSRDRNSIGPGAMVMYNPESERERQMERDRDSRALVPAKGNDRYGYNSDQPRGGRSQQRHPAPPLPAKIPIDTSSMSREDYLLSQEMSLISIGPTSGGRTRRGRY</sequence>
<dbReference type="InterPro" id="IPR035892">
    <property type="entry name" value="C2_domain_sf"/>
</dbReference>
<feature type="compositionally biased region" description="Basic and acidic residues" evidence="1">
    <location>
        <begin position="880"/>
        <end position="894"/>
    </location>
</feature>
<feature type="compositionally biased region" description="Polar residues" evidence="1">
    <location>
        <begin position="846"/>
        <end position="860"/>
    </location>
</feature>
<feature type="region of interest" description="Disordered" evidence="1">
    <location>
        <begin position="520"/>
        <end position="547"/>
    </location>
</feature>
<reference evidence="3 4" key="1">
    <citation type="submission" date="2018-03" db="EMBL/GenBank/DDBJ databases">
        <title>Genomes of Pezizomycetes fungi and the evolution of truffles.</title>
        <authorList>
            <person name="Murat C."/>
            <person name="Payen T."/>
            <person name="Noel B."/>
            <person name="Kuo A."/>
            <person name="Martin F.M."/>
        </authorList>
    </citation>
    <scope>NUCLEOTIDE SEQUENCE [LARGE SCALE GENOMIC DNA]</scope>
    <source>
        <strain evidence="3">091103-1</strain>
    </source>
</reference>
<feature type="region of interest" description="Disordered" evidence="1">
    <location>
        <begin position="947"/>
        <end position="966"/>
    </location>
</feature>
<evidence type="ECO:0000259" key="2">
    <source>
        <dbReference type="PROSITE" id="PS50004"/>
    </source>
</evidence>
<feature type="compositionally biased region" description="Basic residues" evidence="1">
    <location>
        <begin position="223"/>
        <end position="232"/>
    </location>
</feature>
<dbReference type="OrthoDB" id="270970at2759"/>
<feature type="region of interest" description="Disordered" evidence="1">
    <location>
        <begin position="571"/>
        <end position="599"/>
    </location>
</feature>
<accession>A0A317SGS5</accession>
<feature type="compositionally biased region" description="Low complexity" evidence="1">
    <location>
        <begin position="356"/>
        <end position="365"/>
    </location>
</feature>
<evidence type="ECO:0000256" key="1">
    <source>
        <dbReference type="SAM" id="MobiDB-lite"/>
    </source>
</evidence>
<dbReference type="InterPro" id="IPR000008">
    <property type="entry name" value="C2_dom"/>
</dbReference>
<gene>
    <name evidence="3" type="ORF">C7212DRAFT_287699</name>
</gene>
<feature type="compositionally biased region" description="Basic and acidic residues" evidence="1">
    <location>
        <begin position="719"/>
        <end position="734"/>
    </location>
</feature>
<name>A0A317SGS5_9PEZI</name>
<dbReference type="CDD" id="cd08681">
    <property type="entry name" value="C2_fungal_Inn1p-like"/>
    <property type="match status" value="1"/>
</dbReference>
<dbReference type="PROSITE" id="PS50004">
    <property type="entry name" value="C2"/>
    <property type="match status" value="1"/>
</dbReference>
<evidence type="ECO:0000313" key="3">
    <source>
        <dbReference type="EMBL" id="PWW72401.1"/>
    </source>
</evidence>
<dbReference type="Proteomes" id="UP000246991">
    <property type="component" value="Unassembled WGS sequence"/>
</dbReference>
<feature type="compositionally biased region" description="Polar residues" evidence="1">
    <location>
        <begin position="582"/>
        <end position="597"/>
    </location>
</feature>
<protein>
    <recommendedName>
        <fullName evidence="2">C2 domain-containing protein</fullName>
    </recommendedName>
</protein>
<evidence type="ECO:0000313" key="4">
    <source>
        <dbReference type="Proteomes" id="UP000246991"/>
    </source>
</evidence>
<dbReference type="Pfam" id="PF00168">
    <property type="entry name" value="C2"/>
    <property type="match status" value="1"/>
</dbReference>
<dbReference type="EMBL" id="PYWC01000107">
    <property type="protein sequence ID" value="PWW72401.1"/>
    <property type="molecule type" value="Genomic_DNA"/>
</dbReference>
<dbReference type="SUPFAM" id="SSF49562">
    <property type="entry name" value="C2 domain (Calcium/lipid-binding domain, CaLB)"/>
    <property type="match status" value="1"/>
</dbReference>
<feature type="compositionally biased region" description="Polar residues" evidence="1">
    <location>
        <begin position="247"/>
        <end position="263"/>
    </location>
</feature>
<dbReference type="STRING" id="42249.A0A317SGS5"/>
<dbReference type="AlphaFoldDB" id="A0A317SGS5"/>
<feature type="compositionally biased region" description="Basic and acidic residues" evidence="1">
    <location>
        <begin position="369"/>
        <end position="380"/>
    </location>
</feature>
<organism evidence="3 4">
    <name type="scientific">Tuber magnatum</name>
    <name type="common">white Piedmont truffle</name>
    <dbReference type="NCBI Taxonomy" id="42249"/>
    <lineage>
        <taxon>Eukaryota</taxon>
        <taxon>Fungi</taxon>
        <taxon>Dikarya</taxon>
        <taxon>Ascomycota</taxon>
        <taxon>Pezizomycotina</taxon>
        <taxon>Pezizomycetes</taxon>
        <taxon>Pezizales</taxon>
        <taxon>Tuberaceae</taxon>
        <taxon>Tuber</taxon>
    </lineage>
</organism>
<dbReference type="PANTHER" id="PTHR47052">
    <property type="entry name" value="CONSERVED SERINE PROLINE-RICH PROTEIN (AFU_ORTHOLOGUE AFUA_2G01790)"/>
    <property type="match status" value="1"/>
</dbReference>
<feature type="region of interest" description="Disordered" evidence="1">
    <location>
        <begin position="152"/>
        <end position="495"/>
    </location>
</feature>
<feature type="compositionally biased region" description="Basic and acidic residues" evidence="1">
    <location>
        <begin position="830"/>
        <end position="839"/>
    </location>
</feature>
<feature type="region of interest" description="Disordered" evidence="1">
    <location>
        <begin position="697"/>
        <end position="935"/>
    </location>
</feature>
<comment type="caution">
    <text evidence="3">The sequence shown here is derived from an EMBL/GenBank/DDBJ whole genome shotgun (WGS) entry which is preliminary data.</text>
</comment>
<feature type="compositionally biased region" description="Basic and acidic residues" evidence="1">
    <location>
        <begin position="159"/>
        <end position="180"/>
    </location>
</feature>
<dbReference type="InterPro" id="IPR037791">
    <property type="entry name" value="C2_fungal_Inn1"/>
</dbReference>
<dbReference type="InterPro" id="IPR052981">
    <property type="entry name" value="Ingression_C2_domain"/>
</dbReference>
<feature type="domain" description="C2" evidence="2">
    <location>
        <begin position="6"/>
        <end position="127"/>
    </location>
</feature>
<feature type="compositionally biased region" description="Basic residues" evidence="1">
    <location>
        <begin position="335"/>
        <end position="347"/>
    </location>
</feature>
<dbReference type="SMART" id="SM00239">
    <property type="entry name" value="C2"/>
    <property type="match status" value="1"/>
</dbReference>
<dbReference type="PANTHER" id="PTHR47052:SF3">
    <property type="entry name" value="INGRESSION PROTEIN 1"/>
    <property type="match status" value="1"/>
</dbReference>
<proteinExistence type="predicted"/>